<evidence type="ECO:0000259" key="2">
    <source>
        <dbReference type="Pfam" id="PF00884"/>
    </source>
</evidence>
<comment type="caution">
    <text evidence="3">The sequence shown here is derived from an EMBL/GenBank/DDBJ whole genome shotgun (WGS) entry which is preliminary data.</text>
</comment>
<proteinExistence type="predicted"/>
<feature type="region of interest" description="Disordered" evidence="1">
    <location>
        <begin position="458"/>
        <end position="491"/>
    </location>
</feature>
<dbReference type="CDD" id="cd16148">
    <property type="entry name" value="sulfatase_like"/>
    <property type="match status" value="1"/>
</dbReference>
<dbReference type="InterPro" id="IPR000917">
    <property type="entry name" value="Sulfatase_N"/>
</dbReference>
<dbReference type="RefSeq" id="WP_310898627.1">
    <property type="nucleotide sequence ID" value="NZ_JAMQOS010000001.1"/>
</dbReference>
<dbReference type="Gene3D" id="3.40.720.10">
    <property type="entry name" value="Alkaline Phosphatase, subunit A"/>
    <property type="match status" value="1"/>
</dbReference>
<dbReference type="Proteomes" id="UP001268864">
    <property type="component" value="Unassembled WGS sequence"/>
</dbReference>
<dbReference type="SUPFAM" id="SSF53649">
    <property type="entry name" value="Alkaline phosphatase-like"/>
    <property type="match status" value="1"/>
</dbReference>
<dbReference type="InterPro" id="IPR052701">
    <property type="entry name" value="GAG_Ulvan_Degrading_Sulfatases"/>
</dbReference>
<sequence>MKQKISDKSMERPNVLLLIMDTARLDVVQSGIRAGQFPSLRRIADEGVLFEKAISNAPWTLPSHSSIFSGEQPSSHLTYIKNKEFSPSGRPLAKVLQDSGYETVGYSNNFWITPELGFDDGFDEFYLPWTLSPRGYNLTEILDGGSVRDKFRTLFEKLDSNAPFTLGNLLYGIYLSQTSRYDDGAKRTTKILKQKIQNSGSAPFFIFANYMEPHLPYHPPDEYYTEELQKYEESEVLSVNQDPWEYVAEAVQMDDQDFDILRELYRSEIRYLDAKIGEVLDTLENESSLDETMVIIAGDHGEHIGENEFMDHQYSLSEYLIQVPLLVRYPERFPENETVSSLVELRDIYPTILNASVGKKWQSQEPDSVSRKGLSTALEAGREYAVSEYLEPQPQIEDLRARVSDVQTDMSRFDRALRSIRTPESKFIESSDDDEWFFEFSGGRKPLEDESARQELRSLMENLPPLVRSPDTADADLSESTEDRLSDLGYI</sequence>
<evidence type="ECO:0000313" key="4">
    <source>
        <dbReference type="Proteomes" id="UP001268864"/>
    </source>
</evidence>
<dbReference type="InterPro" id="IPR017850">
    <property type="entry name" value="Alkaline_phosphatase_core_sf"/>
</dbReference>
<gene>
    <name evidence="3" type="ORF">NDI86_01530</name>
</gene>
<evidence type="ECO:0000256" key="1">
    <source>
        <dbReference type="SAM" id="MobiDB-lite"/>
    </source>
</evidence>
<keyword evidence="4" id="KW-1185">Reference proteome</keyword>
<feature type="compositionally biased region" description="Basic and acidic residues" evidence="1">
    <location>
        <begin position="481"/>
        <end position="491"/>
    </location>
</feature>
<evidence type="ECO:0000313" key="3">
    <source>
        <dbReference type="EMBL" id="MDS0280784.1"/>
    </source>
</evidence>
<accession>A0ABU2FJ56</accession>
<name>A0ABU2FJ56_9EURY</name>
<reference evidence="3 4" key="1">
    <citation type="submission" date="2022-06" db="EMBL/GenBank/DDBJ databases">
        <title>Halomicroarcula sp. a new haloarchaeum isolate from saline soil.</title>
        <authorList>
            <person name="Strakova D."/>
            <person name="Galisteo C."/>
            <person name="Sanchez-Porro C."/>
            <person name="Ventosa A."/>
        </authorList>
    </citation>
    <scope>NUCLEOTIDE SEQUENCE [LARGE SCALE GENOMIC DNA]</scope>
    <source>
        <strain evidence="3 4">S3CR25-11</strain>
    </source>
</reference>
<protein>
    <submittedName>
        <fullName evidence="3">Sulfatase</fullName>
    </submittedName>
</protein>
<feature type="domain" description="Sulfatase N-terminal" evidence="2">
    <location>
        <begin position="13"/>
        <end position="355"/>
    </location>
</feature>
<dbReference type="EMBL" id="JAMQOS010000001">
    <property type="protein sequence ID" value="MDS0280784.1"/>
    <property type="molecule type" value="Genomic_DNA"/>
</dbReference>
<dbReference type="PANTHER" id="PTHR43751">
    <property type="entry name" value="SULFATASE"/>
    <property type="match status" value="1"/>
</dbReference>
<dbReference type="PANTHER" id="PTHR43751:SF3">
    <property type="entry name" value="SULFATASE N-TERMINAL DOMAIN-CONTAINING PROTEIN"/>
    <property type="match status" value="1"/>
</dbReference>
<organism evidence="3 4">
    <name type="scientific">Haloarcula onubensis</name>
    <dbReference type="NCBI Taxonomy" id="2950539"/>
    <lineage>
        <taxon>Archaea</taxon>
        <taxon>Methanobacteriati</taxon>
        <taxon>Methanobacteriota</taxon>
        <taxon>Stenosarchaea group</taxon>
        <taxon>Halobacteria</taxon>
        <taxon>Halobacteriales</taxon>
        <taxon>Haloarculaceae</taxon>
        <taxon>Haloarcula</taxon>
    </lineage>
</organism>
<dbReference type="Pfam" id="PF00884">
    <property type="entry name" value="Sulfatase"/>
    <property type="match status" value="1"/>
</dbReference>